<evidence type="ECO:0000313" key="1">
    <source>
        <dbReference type="EMBL" id="KIW35514.1"/>
    </source>
</evidence>
<gene>
    <name evidence="1" type="ORF">PV07_02205</name>
</gene>
<reference evidence="1 2" key="1">
    <citation type="submission" date="2015-01" db="EMBL/GenBank/DDBJ databases">
        <title>The Genome Sequence of Cladophialophora immunda CBS83496.</title>
        <authorList>
            <consortium name="The Broad Institute Genomics Platform"/>
            <person name="Cuomo C."/>
            <person name="de Hoog S."/>
            <person name="Gorbushina A."/>
            <person name="Stielow B."/>
            <person name="Teixiera M."/>
            <person name="Abouelleil A."/>
            <person name="Chapman S.B."/>
            <person name="Priest M."/>
            <person name="Young S.K."/>
            <person name="Wortman J."/>
            <person name="Nusbaum C."/>
            <person name="Birren B."/>
        </authorList>
    </citation>
    <scope>NUCLEOTIDE SEQUENCE [LARGE SCALE GENOMIC DNA]</scope>
    <source>
        <strain evidence="1 2">CBS 83496</strain>
    </source>
</reference>
<dbReference type="OrthoDB" id="1470350at2759"/>
<protein>
    <submittedName>
        <fullName evidence="1">Uncharacterized protein</fullName>
    </submittedName>
</protein>
<dbReference type="EMBL" id="KN847040">
    <property type="protein sequence ID" value="KIW35514.1"/>
    <property type="molecule type" value="Genomic_DNA"/>
</dbReference>
<proteinExistence type="predicted"/>
<dbReference type="VEuPathDB" id="FungiDB:PV07_02205"/>
<dbReference type="AlphaFoldDB" id="A0A0D2DIM3"/>
<keyword evidence="2" id="KW-1185">Reference proteome</keyword>
<sequence>MERNNDLILGYGKYQCLGKPVAFMELNKIFVEFVEKIRVRGPGSAEFVGYVLLLDAFAEGYVGYRENARGSLKIGIFDNALRRWYPLIVSSAPIAGMSAILFANDDSMTNNHSNEAAFYQNV</sequence>
<accession>A0A0D2DIM3</accession>
<organism evidence="1 2">
    <name type="scientific">Cladophialophora immunda</name>
    <dbReference type="NCBI Taxonomy" id="569365"/>
    <lineage>
        <taxon>Eukaryota</taxon>
        <taxon>Fungi</taxon>
        <taxon>Dikarya</taxon>
        <taxon>Ascomycota</taxon>
        <taxon>Pezizomycotina</taxon>
        <taxon>Eurotiomycetes</taxon>
        <taxon>Chaetothyriomycetidae</taxon>
        <taxon>Chaetothyriales</taxon>
        <taxon>Herpotrichiellaceae</taxon>
        <taxon>Cladophialophora</taxon>
    </lineage>
</organism>
<dbReference type="RefSeq" id="XP_016255730.1">
    <property type="nucleotide sequence ID" value="XM_016388802.1"/>
</dbReference>
<dbReference type="Proteomes" id="UP000054466">
    <property type="component" value="Unassembled WGS sequence"/>
</dbReference>
<dbReference type="HOGENOM" id="CLU_2026471_0_0_1"/>
<name>A0A0D2DIM3_9EURO</name>
<evidence type="ECO:0000313" key="2">
    <source>
        <dbReference type="Proteomes" id="UP000054466"/>
    </source>
</evidence>
<dbReference type="GeneID" id="27341399"/>